<name>F8NL07_SERL9</name>
<dbReference type="HOGENOM" id="CLU_034206_0_0_1"/>
<evidence type="ECO:0000313" key="2">
    <source>
        <dbReference type="EMBL" id="EGO28515.1"/>
    </source>
</evidence>
<dbReference type="AlphaFoldDB" id="F8NL07"/>
<evidence type="ECO:0008006" key="3">
    <source>
        <dbReference type="Google" id="ProtNLM"/>
    </source>
</evidence>
<dbReference type="EMBL" id="GL945430">
    <property type="protein sequence ID" value="EGO28515.1"/>
    <property type="molecule type" value="Genomic_DNA"/>
</dbReference>
<dbReference type="OrthoDB" id="3229878at2759"/>
<organism>
    <name type="scientific">Serpula lacrymans var. lacrymans (strain S7.9)</name>
    <name type="common">Dry rot fungus</name>
    <dbReference type="NCBI Taxonomy" id="578457"/>
    <lineage>
        <taxon>Eukaryota</taxon>
        <taxon>Fungi</taxon>
        <taxon>Dikarya</taxon>
        <taxon>Basidiomycota</taxon>
        <taxon>Agaricomycotina</taxon>
        <taxon>Agaricomycetes</taxon>
        <taxon>Agaricomycetidae</taxon>
        <taxon>Boletales</taxon>
        <taxon>Coniophorineae</taxon>
        <taxon>Serpulaceae</taxon>
        <taxon>Serpula</taxon>
    </lineage>
</organism>
<dbReference type="KEGG" id="sla:SERLADRAFT_413386"/>
<proteinExistence type="predicted"/>
<dbReference type="RefSeq" id="XP_007314714.1">
    <property type="nucleotide sequence ID" value="XM_007314652.1"/>
</dbReference>
<accession>F8NL07</accession>
<reference evidence="2" key="1">
    <citation type="submission" date="2011-04" db="EMBL/GenBank/DDBJ databases">
        <title>Evolution of plant cell wall degrading machinery underlies the functional diversity of forest fungi.</title>
        <authorList>
            <consortium name="US DOE Joint Genome Institute (JGI-PGF)"/>
            <person name="Eastwood D.C."/>
            <person name="Floudas D."/>
            <person name="Binder M."/>
            <person name="Majcherczyk A."/>
            <person name="Schneider P."/>
            <person name="Aerts A."/>
            <person name="Asiegbu F.O."/>
            <person name="Baker S.E."/>
            <person name="Barry K."/>
            <person name="Bendiksby M."/>
            <person name="Blumentritt M."/>
            <person name="Coutinho P.M."/>
            <person name="Cullen D."/>
            <person name="Cullen D."/>
            <person name="Gathman A."/>
            <person name="Goodell B."/>
            <person name="Henrissat B."/>
            <person name="Ihrmark K."/>
            <person name="Kauserud H."/>
            <person name="Kohler A."/>
            <person name="LaButti K."/>
            <person name="Lapidus A."/>
            <person name="Lavin J.L."/>
            <person name="Lee Y.-H."/>
            <person name="Lindquist E."/>
            <person name="Lilly W."/>
            <person name="Lucas S."/>
            <person name="Morin E."/>
            <person name="Murat C."/>
            <person name="Oguiza J.A."/>
            <person name="Park J."/>
            <person name="Pisabarro A.G."/>
            <person name="Riley R."/>
            <person name="Rosling A."/>
            <person name="Salamov A."/>
            <person name="Schmidt O."/>
            <person name="Schmutz J."/>
            <person name="Skrede I."/>
            <person name="Stenlid J."/>
            <person name="Wiebenga A."/>
            <person name="Xie X."/>
            <person name="Kues U."/>
            <person name="Hibbett D.S."/>
            <person name="Hoffmeister D."/>
            <person name="Hogberg N."/>
            <person name="Martin F."/>
            <person name="Grigoriev I.V."/>
            <person name="Watkinson S.C."/>
        </authorList>
    </citation>
    <scope>NUCLEOTIDE SEQUENCE</scope>
    <source>
        <strain evidence="2">S7.9</strain>
    </source>
</reference>
<sequence length="485" mass="54342">MLAEAEPRNLQQLQEQLDAALNKCEDEQCFPDGPNSDFSVTRVPPHDDFTIDWIYIIDLDRNTFHVNGQPFFLLDNLPDPYTFVAVISEDSYKAQACSVECPAKFQYNWKVPPPAVDESVLARYHDLSSGDTAVSMGTMLSLHDHLTDNESVRVGLIEVLIGQCITNQALSVAFKEFESFADHREIEPYYWSIACLVANLPFNTYALGREPDPSDRLSVTELVWVRRDTCVHITTHLDDEKNLQGSVVRLVDEVMKCPNKDAVVFGVAFSIYHCVIVRINRLAGGSFTHTPALQFLLSFFATSPSTEGITALVRLAHRPDPDIMQRYLRACPFLNLDETSPQDIRKDDNSLPVPLSSQNDCINTTQVGYLPTEIWQKIALLMDVDDLVSLGHVSRSCRGASLAVMHLPHVRQCRLEKVIAQRVYCAVFAAKKGDIDVQVRVGDIVPRYWARIKVPGKQVEGALHLPVQVPTDPAMEAVPSTMTYV</sequence>
<protein>
    <recommendedName>
        <fullName evidence="3">F-box domain-containing protein</fullName>
    </recommendedName>
</protein>
<feature type="coiled-coil region" evidence="1">
    <location>
        <begin position="3"/>
        <end position="30"/>
    </location>
</feature>
<evidence type="ECO:0000256" key="1">
    <source>
        <dbReference type="SAM" id="Coils"/>
    </source>
</evidence>
<dbReference type="GeneID" id="18813154"/>
<keyword evidence="1" id="KW-0175">Coiled coil</keyword>
<gene>
    <name evidence="2" type="ORF">SERLADRAFT_413386</name>
</gene>
<dbReference type="Proteomes" id="UP000008064">
    <property type="component" value="Unassembled WGS sequence"/>
</dbReference>